<feature type="transmembrane region" description="Helical" evidence="1">
    <location>
        <begin position="6"/>
        <end position="25"/>
    </location>
</feature>
<keyword evidence="1" id="KW-0472">Membrane</keyword>
<protein>
    <submittedName>
        <fullName evidence="2">Uncharacterized protein</fullName>
    </submittedName>
</protein>
<name>A0A8S5UAW6_9CAUD</name>
<keyword evidence="1" id="KW-1133">Transmembrane helix</keyword>
<sequence>MTATILYIIIGVVMTCAGIAAYIAYRKGWLK</sequence>
<evidence type="ECO:0000256" key="1">
    <source>
        <dbReference type="SAM" id="Phobius"/>
    </source>
</evidence>
<accession>A0A8S5UAW6</accession>
<reference evidence="2" key="1">
    <citation type="journal article" date="2021" name="Proc. Natl. Acad. Sci. U.S.A.">
        <title>A Catalog of Tens of Thousands of Viruses from Human Metagenomes Reveals Hidden Associations with Chronic Diseases.</title>
        <authorList>
            <person name="Tisza M.J."/>
            <person name="Buck C.B."/>
        </authorList>
    </citation>
    <scope>NUCLEOTIDE SEQUENCE</scope>
    <source>
        <strain evidence="2">CtCVG11</strain>
    </source>
</reference>
<evidence type="ECO:0000313" key="2">
    <source>
        <dbReference type="EMBL" id="DAF91502.1"/>
    </source>
</evidence>
<dbReference type="EMBL" id="BK016055">
    <property type="protein sequence ID" value="DAF91502.1"/>
    <property type="molecule type" value="Genomic_DNA"/>
</dbReference>
<proteinExistence type="predicted"/>
<organism evidence="2">
    <name type="scientific">Caudovirales sp. ctCVG11</name>
    <dbReference type="NCBI Taxonomy" id="2825759"/>
    <lineage>
        <taxon>Viruses</taxon>
        <taxon>Duplodnaviria</taxon>
        <taxon>Heunggongvirae</taxon>
        <taxon>Uroviricota</taxon>
        <taxon>Caudoviricetes</taxon>
    </lineage>
</organism>
<keyword evidence="1" id="KW-0812">Transmembrane</keyword>